<feature type="domain" description="Transposase IS116/IS110/IS902 C-terminal" evidence="2">
    <location>
        <begin position="247"/>
        <end position="326"/>
    </location>
</feature>
<feature type="coiled-coil region" evidence="1">
    <location>
        <begin position="201"/>
        <end position="235"/>
    </location>
</feature>
<evidence type="ECO:0000259" key="2">
    <source>
        <dbReference type="Pfam" id="PF02371"/>
    </source>
</evidence>
<evidence type="ECO:0000313" key="3">
    <source>
        <dbReference type="EMBL" id="OOG23439.1"/>
    </source>
</evidence>
<dbReference type="GO" id="GO:0003677">
    <property type="term" value="F:DNA binding"/>
    <property type="evidence" value="ECO:0007669"/>
    <property type="project" value="InterPro"/>
</dbReference>
<dbReference type="AlphaFoldDB" id="A0A1V3NEA8"/>
<protein>
    <recommendedName>
        <fullName evidence="2">Transposase IS116/IS110/IS902 C-terminal domain-containing protein</fullName>
    </recommendedName>
</protein>
<accession>A0A1V3NEA8</accession>
<sequence>MALKRNDSAASAVLYMALELSKSKWKVGFECGAKRRTVNVEGGSVLGLQEALAGAKKKFGLGEAVVVRSCYEAGRDGFWLHRLLESWGVSNLVVDPASIEVSRRARRSKTDRVDLETLLSKLRQHHGGERVWKVVRVPDPEAEAGRHLHREVERLKKERGALVSRIKGVLFAQGIRVERVDLKDWARRVAQFRSFDGQALASDLQGELERAGSRLRLVEEQIKELEREQDRRVQEAAHAGGAMAMVEQLRRLKSIGRVAAWVFVMEFFGWREFRNAKQVGALAGLTGTPYASGQINREQGISKAGNRRVRALAVEIAWLWLRYQPDSALSRWFFERFGGTGKRHRRVGIVALARKLLVALWRYLETGMVPEGATLKAAI</sequence>
<dbReference type="Proteomes" id="UP000189462">
    <property type="component" value="Unassembled WGS sequence"/>
</dbReference>
<dbReference type="NCBIfam" id="NF033542">
    <property type="entry name" value="transpos_IS110"/>
    <property type="match status" value="1"/>
</dbReference>
<gene>
    <name evidence="3" type="ORF">B1C78_11310</name>
</gene>
<keyword evidence="1" id="KW-0175">Coiled coil</keyword>
<dbReference type="PANTHER" id="PTHR33055">
    <property type="entry name" value="TRANSPOSASE FOR INSERTION SEQUENCE ELEMENT IS1111A"/>
    <property type="match status" value="1"/>
</dbReference>
<comment type="caution">
    <text evidence="3">The sequence shown here is derived from an EMBL/GenBank/DDBJ whole genome shotgun (WGS) entry which is preliminary data.</text>
</comment>
<keyword evidence="4" id="KW-1185">Reference proteome</keyword>
<dbReference type="EMBL" id="MVBK01000064">
    <property type="protein sequence ID" value="OOG23439.1"/>
    <property type="molecule type" value="Genomic_DNA"/>
</dbReference>
<organism evidence="3 4">
    <name type="scientific">Thioalkalivibrio denitrificans</name>
    <dbReference type="NCBI Taxonomy" id="108003"/>
    <lineage>
        <taxon>Bacteria</taxon>
        <taxon>Pseudomonadati</taxon>
        <taxon>Pseudomonadota</taxon>
        <taxon>Gammaproteobacteria</taxon>
        <taxon>Chromatiales</taxon>
        <taxon>Ectothiorhodospiraceae</taxon>
        <taxon>Thioalkalivibrio</taxon>
    </lineage>
</organism>
<dbReference type="PANTHER" id="PTHR33055:SF3">
    <property type="entry name" value="PUTATIVE TRANSPOSASE FOR IS117-RELATED"/>
    <property type="match status" value="1"/>
</dbReference>
<dbReference type="GO" id="GO:0004803">
    <property type="term" value="F:transposase activity"/>
    <property type="evidence" value="ECO:0007669"/>
    <property type="project" value="InterPro"/>
</dbReference>
<dbReference type="InterPro" id="IPR003346">
    <property type="entry name" value="Transposase_20"/>
</dbReference>
<reference evidence="3 4" key="1">
    <citation type="submission" date="2017-02" db="EMBL/GenBank/DDBJ databases">
        <title>Genomic diversity within the haloalkaliphilic genus Thioalkalivibrio.</title>
        <authorList>
            <person name="Ahn A.-C."/>
            <person name="Meier-Kolthoff J."/>
            <person name="Overmars L."/>
            <person name="Richter M."/>
            <person name="Woyke T."/>
            <person name="Sorokin D.Y."/>
            <person name="Muyzer G."/>
        </authorList>
    </citation>
    <scope>NUCLEOTIDE SEQUENCE [LARGE SCALE GENOMIC DNA]</scope>
    <source>
        <strain evidence="3 4">ALJD</strain>
    </source>
</reference>
<evidence type="ECO:0000313" key="4">
    <source>
        <dbReference type="Proteomes" id="UP000189462"/>
    </source>
</evidence>
<dbReference type="GO" id="GO:0006313">
    <property type="term" value="P:DNA transposition"/>
    <property type="evidence" value="ECO:0007669"/>
    <property type="project" value="InterPro"/>
</dbReference>
<name>A0A1V3NEA8_9GAMM</name>
<evidence type="ECO:0000256" key="1">
    <source>
        <dbReference type="SAM" id="Coils"/>
    </source>
</evidence>
<proteinExistence type="predicted"/>
<dbReference type="Pfam" id="PF02371">
    <property type="entry name" value="Transposase_20"/>
    <property type="match status" value="1"/>
</dbReference>
<dbReference type="InterPro" id="IPR047650">
    <property type="entry name" value="Transpos_IS110"/>
</dbReference>